<keyword evidence="4" id="KW-1185">Reference proteome</keyword>
<evidence type="ECO:0008006" key="5">
    <source>
        <dbReference type="Google" id="ProtNLM"/>
    </source>
</evidence>
<dbReference type="PANTHER" id="PTHR13318">
    <property type="entry name" value="PARTNER OF PAIRED, ISOFORM B-RELATED"/>
    <property type="match status" value="1"/>
</dbReference>
<evidence type="ECO:0000256" key="2">
    <source>
        <dbReference type="SAM" id="MobiDB-lite"/>
    </source>
</evidence>
<dbReference type="Gene3D" id="3.80.10.10">
    <property type="entry name" value="Ribonuclease Inhibitor"/>
    <property type="match status" value="2"/>
</dbReference>
<dbReference type="GO" id="GO:0019005">
    <property type="term" value="C:SCF ubiquitin ligase complex"/>
    <property type="evidence" value="ECO:0007669"/>
    <property type="project" value="TreeGrafter"/>
</dbReference>
<accession>A0A9Q1F9W3</accession>
<protein>
    <recommendedName>
        <fullName evidence="5">F-box/LRR-repeat protein 4</fullName>
    </recommendedName>
</protein>
<dbReference type="SMART" id="SM00367">
    <property type="entry name" value="LRR_CC"/>
    <property type="match status" value="8"/>
</dbReference>
<dbReference type="FunFam" id="3.80.10.10:FF:000628">
    <property type="entry name" value="F-box and leucine-rich repeat protein 4"/>
    <property type="match status" value="1"/>
</dbReference>
<feature type="compositionally biased region" description="Basic and acidic residues" evidence="2">
    <location>
        <begin position="640"/>
        <end position="649"/>
    </location>
</feature>
<dbReference type="CDD" id="cd22117">
    <property type="entry name" value="F-box_FBXL4"/>
    <property type="match status" value="1"/>
</dbReference>
<evidence type="ECO:0000313" key="3">
    <source>
        <dbReference type="EMBL" id="KAJ8354053.1"/>
    </source>
</evidence>
<comment type="caution">
    <text evidence="3">The sequence shown here is derived from an EMBL/GenBank/DDBJ whole genome shotgun (WGS) entry which is preliminary data.</text>
</comment>
<evidence type="ECO:0000256" key="1">
    <source>
        <dbReference type="ARBA" id="ARBA00022786"/>
    </source>
</evidence>
<reference evidence="3" key="1">
    <citation type="journal article" date="2023" name="Science">
        <title>Genome structures resolve the early diversification of teleost fishes.</title>
        <authorList>
            <person name="Parey E."/>
            <person name="Louis A."/>
            <person name="Montfort J."/>
            <person name="Bouchez O."/>
            <person name="Roques C."/>
            <person name="Iampietro C."/>
            <person name="Lluch J."/>
            <person name="Castinel A."/>
            <person name="Donnadieu C."/>
            <person name="Desvignes T."/>
            <person name="Floi Bucao C."/>
            <person name="Jouanno E."/>
            <person name="Wen M."/>
            <person name="Mejri S."/>
            <person name="Dirks R."/>
            <person name="Jansen H."/>
            <person name="Henkel C."/>
            <person name="Chen W.J."/>
            <person name="Zahm M."/>
            <person name="Cabau C."/>
            <person name="Klopp C."/>
            <person name="Thompson A.W."/>
            <person name="Robinson-Rechavi M."/>
            <person name="Braasch I."/>
            <person name="Lecointre G."/>
            <person name="Bobe J."/>
            <person name="Postlethwait J.H."/>
            <person name="Berthelot C."/>
            <person name="Roest Crollius H."/>
            <person name="Guiguen Y."/>
        </authorList>
    </citation>
    <scope>NUCLEOTIDE SEQUENCE</scope>
    <source>
        <strain evidence="3">WJC10195</strain>
    </source>
</reference>
<organism evidence="3 4">
    <name type="scientific">Synaphobranchus kaupii</name>
    <name type="common">Kaup's arrowtooth eel</name>
    <dbReference type="NCBI Taxonomy" id="118154"/>
    <lineage>
        <taxon>Eukaryota</taxon>
        <taxon>Metazoa</taxon>
        <taxon>Chordata</taxon>
        <taxon>Craniata</taxon>
        <taxon>Vertebrata</taxon>
        <taxon>Euteleostomi</taxon>
        <taxon>Actinopterygii</taxon>
        <taxon>Neopterygii</taxon>
        <taxon>Teleostei</taxon>
        <taxon>Anguilliformes</taxon>
        <taxon>Synaphobranchidae</taxon>
        <taxon>Synaphobranchus</taxon>
    </lineage>
</organism>
<name>A0A9Q1F9W3_SYNKA</name>
<keyword evidence="1" id="KW-0833">Ubl conjugation pathway</keyword>
<dbReference type="AlphaFoldDB" id="A0A9Q1F9W3"/>
<dbReference type="EMBL" id="JAINUF010000007">
    <property type="protein sequence ID" value="KAJ8354053.1"/>
    <property type="molecule type" value="Genomic_DNA"/>
</dbReference>
<dbReference type="GO" id="GO:0031146">
    <property type="term" value="P:SCF-dependent proteasomal ubiquitin-dependent protein catabolic process"/>
    <property type="evidence" value="ECO:0007669"/>
    <property type="project" value="TreeGrafter"/>
</dbReference>
<dbReference type="PANTHER" id="PTHR13318:SF152">
    <property type="entry name" value="F-BOX_LRR-REPEAT PROTEIN 4"/>
    <property type="match status" value="1"/>
</dbReference>
<dbReference type="InterPro" id="IPR032675">
    <property type="entry name" value="LRR_dom_sf"/>
</dbReference>
<gene>
    <name evidence="3" type="ORF">SKAU_G00216200</name>
</gene>
<dbReference type="OrthoDB" id="2153609at2759"/>
<evidence type="ECO:0000313" key="4">
    <source>
        <dbReference type="Proteomes" id="UP001152622"/>
    </source>
</evidence>
<dbReference type="SUPFAM" id="SSF52047">
    <property type="entry name" value="RNI-like"/>
    <property type="match status" value="1"/>
</dbReference>
<dbReference type="InterPro" id="IPR036047">
    <property type="entry name" value="F-box-like_dom_sf"/>
</dbReference>
<dbReference type="InterPro" id="IPR006553">
    <property type="entry name" value="Leu-rich_rpt_Cys-con_subtyp"/>
</dbReference>
<feature type="region of interest" description="Disordered" evidence="2">
    <location>
        <begin position="625"/>
        <end position="649"/>
    </location>
</feature>
<sequence>MFPMLTLLSMFYYICLRRRSRSGTRSEVLNSRRAMESSQRSLPLSVEVEQYAKEVLDFSSHYGSENSMSYTMWNLAGMPNVFPSSGDFTQTAVFRMYGAWWEQCASTPLPFRRTAHSFHSQDYIELAFEEPVYPTALEVLETYHPGAIVQILACSLNPFSQNPPADVRWEVLWAGEPSKAVTPQARQFSPSIKQINFATNLIRLEVNSSLLEYYTELDAVILRGVKQRPVLSLYKMPLIDICDLSDSEEEREAAEALAGKSSTGNGYFDKLPYECYSSHLPSKPLSHDSSLIQLIASHLTLPDLCRLAQSCKLLQQHCYDPLQYIQLSLQPYWARLTDTSLGYLQNRCTLIQRLSLSWTGNRGAVTATGFCSFVKACGMGLVCLELACCHFLTEGCMEVIAQTCPALQELNLSSCDRLHPQAFAHIAQLTSLRRLILYRTKIEQTALLSILTFCTKLQHLNLGSCVMIEDYDVVASMLGARCRSLRSLDLWRCKNLTERGLTELVTGCRLLEELDLGWCSTLQSSSGCFLQLARRLPRLRKLFLTANRTVCDSDIEELAAHCPALQHLDILGTRMVSAASLRKLLRSCSKLLLLDVSFCSQIDARMVQELSALFPAVSIKKSFTQPGRPAKLSNRGRRTLAREQRERGD</sequence>
<dbReference type="FunFam" id="3.80.10.10:FF:000152">
    <property type="entry name" value="F-box/LRR-repeat protein 4 isoform X1"/>
    <property type="match status" value="1"/>
</dbReference>
<dbReference type="SUPFAM" id="SSF81383">
    <property type="entry name" value="F-box domain"/>
    <property type="match status" value="1"/>
</dbReference>
<proteinExistence type="predicted"/>
<dbReference type="Proteomes" id="UP001152622">
    <property type="component" value="Chromosome 7"/>
</dbReference>